<reference evidence="1" key="1">
    <citation type="journal article" date="2023" name="G3 (Bethesda)">
        <title>A reference genome for the long-term kleptoplast-retaining sea slug Elysia crispata morphotype clarki.</title>
        <authorList>
            <person name="Eastman K.E."/>
            <person name="Pendleton A.L."/>
            <person name="Shaikh M.A."/>
            <person name="Suttiyut T."/>
            <person name="Ogas R."/>
            <person name="Tomko P."/>
            <person name="Gavelis G."/>
            <person name="Widhalm J.R."/>
            <person name="Wisecaver J.H."/>
        </authorList>
    </citation>
    <scope>NUCLEOTIDE SEQUENCE</scope>
    <source>
        <strain evidence="1">ECLA1</strain>
    </source>
</reference>
<name>A0AAE1A6K4_9GAST</name>
<comment type="caution">
    <text evidence="1">The sequence shown here is derived from an EMBL/GenBank/DDBJ whole genome shotgun (WGS) entry which is preliminary data.</text>
</comment>
<gene>
    <name evidence="1" type="ORF">RRG08_008179</name>
</gene>
<keyword evidence="2" id="KW-1185">Reference proteome</keyword>
<accession>A0AAE1A6K4</accession>
<dbReference type="AlphaFoldDB" id="A0AAE1A6K4"/>
<proteinExistence type="predicted"/>
<dbReference type="Proteomes" id="UP001283361">
    <property type="component" value="Unassembled WGS sequence"/>
</dbReference>
<sequence>MNSRAAILALHTADCHFPAGRQTEYKFISRRMAWVILGGRSAQRVTGELGAGWNKWGDKQASRVELADSRVLASGAPRSSRSSPSSDSVCRCLHREVLHLAAVSVTRRCFPPPRPKISTVWSHVMARGRAGGQSAQEGKLPL</sequence>
<protein>
    <submittedName>
        <fullName evidence="1">Uncharacterized protein</fullName>
    </submittedName>
</protein>
<evidence type="ECO:0000313" key="2">
    <source>
        <dbReference type="Proteomes" id="UP001283361"/>
    </source>
</evidence>
<evidence type="ECO:0000313" key="1">
    <source>
        <dbReference type="EMBL" id="KAK3782258.1"/>
    </source>
</evidence>
<organism evidence="1 2">
    <name type="scientific">Elysia crispata</name>
    <name type="common">lettuce slug</name>
    <dbReference type="NCBI Taxonomy" id="231223"/>
    <lineage>
        <taxon>Eukaryota</taxon>
        <taxon>Metazoa</taxon>
        <taxon>Spiralia</taxon>
        <taxon>Lophotrochozoa</taxon>
        <taxon>Mollusca</taxon>
        <taxon>Gastropoda</taxon>
        <taxon>Heterobranchia</taxon>
        <taxon>Euthyneura</taxon>
        <taxon>Panpulmonata</taxon>
        <taxon>Sacoglossa</taxon>
        <taxon>Placobranchoidea</taxon>
        <taxon>Plakobranchidae</taxon>
        <taxon>Elysia</taxon>
    </lineage>
</organism>
<dbReference type="EMBL" id="JAWDGP010002523">
    <property type="protein sequence ID" value="KAK3782258.1"/>
    <property type="molecule type" value="Genomic_DNA"/>
</dbReference>